<comment type="caution">
    <text evidence="1">The sequence shown here is derived from an EMBL/GenBank/DDBJ whole genome shotgun (WGS) entry which is preliminary data.</text>
</comment>
<evidence type="ECO:0008006" key="3">
    <source>
        <dbReference type="Google" id="ProtNLM"/>
    </source>
</evidence>
<evidence type="ECO:0000313" key="2">
    <source>
        <dbReference type="Proteomes" id="UP000824469"/>
    </source>
</evidence>
<name>A0AA38L163_TAXCH</name>
<feature type="non-terminal residue" evidence="1">
    <location>
        <position position="354"/>
    </location>
</feature>
<dbReference type="OMA" id="YYEPHGY"/>
<gene>
    <name evidence="1" type="ORF">KI387_026904</name>
</gene>
<dbReference type="AlphaFoldDB" id="A0AA38L163"/>
<dbReference type="Proteomes" id="UP000824469">
    <property type="component" value="Unassembled WGS sequence"/>
</dbReference>
<organism evidence="1 2">
    <name type="scientific">Taxus chinensis</name>
    <name type="common">Chinese yew</name>
    <name type="synonym">Taxus wallichiana var. chinensis</name>
    <dbReference type="NCBI Taxonomy" id="29808"/>
    <lineage>
        <taxon>Eukaryota</taxon>
        <taxon>Viridiplantae</taxon>
        <taxon>Streptophyta</taxon>
        <taxon>Embryophyta</taxon>
        <taxon>Tracheophyta</taxon>
        <taxon>Spermatophyta</taxon>
        <taxon>Pinopsida</taxon>
        <taxon>Pinidae</taxon>
        <taxon>Conifers II</taxon>
        <taxon>Cupressales</taxon>
        <taxon>Taxaceae</taxon>
        <taxon>Taxus</taxon>
    </lineage>
</organism>
<dbReference type="EMBL" id="JAHRHJ020000006">
    <property type="protein sequence ID" value="KAH9311869.1"/>
    <property type="molecule type" value="Genomic_DNA"/>
</dbReference>
<dbReference type="InterPro" id="IPR036866">
    <property type="entry name" value="RibonucZ/Hydroxyglut_hydro"/>
</dbReference>
<sequence>LKGFSFCQIFSLFSRIYWGWNFPWITWEHVLQSNIQKLLKKGLIPSLREIFVKIGRRLDNFDLEGEEHRVMATLYTVAATPAFHAHTNTSFASKCRGNGRRMKMRVTSCGVKSIRTKSLALTYLEGNSWLWDVSGIRIVVDPILVGNLDFGVPWLFDGAKKTLKNFQLEDLQELDCLLITQSLDDHCHKNTLEPLSKIYQDLRVVSTPNAKQILETLFKDVTYIEPGQSTQLKGKNSFEITIRASAGPVLGPPWQRPENGYFVELQDPKFTLYYEPHCVYNKSLLEKECADVVITPVVKQLLPAFTLVSGQEDAVELARLLKARYVVPMNNGEPESKGLLSNIIYTDGTIELFK</sequence>
<dbReference type="SUPFAM" id="SSF56281">
    <property type="entry name" value="Metallo-hydrolase/oxidoreductase"/>
    <property type="match status" value="1"/>
</dbReference>
<dbReference type="Gene3D" id="3.60.15.10">
    <property type="entry name" value="Ribonuclease Z/Hydroxyacylglutathione hydrolase-like"/>
    <property type="match status" value="1"/>
</dbReference>
<dbReference type="Pfam" id="PF13483">
    <property type="entry name" value="Lactamase_B_3"/>
    <property type="match status" value="1"/>
</dbReference>
<reference evidence="1 2" key="1">
    <citation type="journal article" date="2021" name="Nat. Plants">
        <title>The Taxus genome provides insights into paclitaxel biosynthesis.</title>
        <authorList>
            <person name="Xiong X."/>
            <person name="Gou J."/>
            <person name="Liao Q."/>
            <person name="Li Y."/>
            <person name="Zhou Q."/>
            <person name="Bi G."/>
            <person name="Li C."/>
            <person name="Du R."/>
            <person name="Wang X."/>
            <person name="Sun T."/>
            <person name="Guo L."/>
            <person name="Liang H."/>
            <person name="Lu P."/>
            <person name="Wu Y."/>
            <person name="Zhang Z."/>
            <person name="Ro D.K."/>
            <person name="Shang Y."/>
            <person name="Huang S."/>
            <person name="Yan J."/>
        </authorList>
    </citation>
    <scope>NUCLEOTIDE SEQUENCE [LARGE SCALE GENOMIC DNA]</scope>
    <source>
        <strain evidence="1">Ta-2019</strain>
    </source>
</reference>
<accession>A0AA38L163</accession>
<proteinExistence type="predicted"/>
<feature type="non-terminal residue" evidence="1">
    <location>
        <position position="1"/>
    </location>
</feature>
<dbReference type="PANTHER" id="PTHR36142">
    <property type="entry name" value="METALLO-HYDROLASE/OXIDOREDUCTASE SUPERFAMILY PROTEIN"/>
    <property type="match status" value="1"/>
</dbReference>
<evidence type="ECO:0000313" key="1">
    <source>
        <dbReference type="EMBL" id="KAH9311869.1"/>
    </source>
</evidence>
<dbReference type="PANTHER" id="PTHR36142:SF2">
    <property type="entry name" value="METALLO-HYDROLASE_OXIDOREDUCTASE SUPERFAMILY PROTEIN"/>
    <property type="match status" value="1"/>
</dbReference>
<keyword evidence="2" id="KW-1185">Reference proteome</keyword>
<protein>
    <recommendedName>
        <fullName evidence="3">Metallo-beta-lactamase domain-containing protein</fullName>
    </recommendedName>
</protein>